<proteinExistence type="predicted"/>
<dbReference type="KEGG" id="mgk:FSB76_21165"/>
<dbReference type="AlphaFoldDB" id="A0A5B8W2P5"/>
<reference evidence="1 2" key="1">
    <citation type="journal article" date="2013" name="J. Microbiol.">
        <title>Mucilaginibacter ginsenosidivorax sp. nov., with ginsenoside converting activity isolated from sediment.</title>
        <authorList>
            <person name="Kim J.K."/>
            <person name="Choi T.E."/>
            <person name="Liu Q.M."/>
            <person name="Park H.Y."/>
            <person name="Yi T.H."/>
            <person name="Yoon M.H."/>
            <person name="Kim S.C."/>
            <person name="Im W.T."/>
        </authorList>
    </citation>
    <scope>NUCLEOTIDE SEQUENCE [LARGE SCALE GENOMIC DNA]</scope>
    <source>
        <strain evidence="1 2">KHI28</strain>
    </source>
</reference>
<sequence>MKQQPFGNFTRLLYPALIFCVFLFVTACKPPAGGGIKFASLKYTSGQVTHWLDSAKTNNFVFQFYAPAADNEKRPYQLISYIIDTAGNYLNAANPDTLSLAKDSLTTLNGKVILGNSYISKKTILDMLKDSGGKKRDFDYLLLIPKILSANQHVVYQVQIIKGEVVLKCGTGDVNSNPSPPATMQ</sequence>
<name>A0A5B8W2P5_9SPHI</name>
<dbReference type="RefSeq" id="WP_147056860.1">
    <property type="nucleotide sequence ID" value="NZ_CP042437.1"/>
</dbReference>
<evidence type="ECO:0000313" key="2">
    <source>
        <dbReference type="Proteomes" id="UP000321362"/>
    </source>
</evidence>
<dbReference type="EMBL" id="CP042437">
    <property type="protein sequence ID" value="QEC78330.1"/>
    <property type="molecule type" value="Genomic_DNA"/>
</dbReference>
<dbReference type="Proteomes" id="UP000321362">
    <property type="component" value="Chromosome"/>
</dbReference>
<dbReference type="PROSITE" id="PS51257">
    <property type="entry name" value="PROKAR_LIPOPROTEIN"/>
    <property type="match status" value="1"/>
</dbReference>
<gene>
    <name evidence="1" type="ORF">FSB76_21165</name>
</gene>
<accession>A0A5B8W2P5</accession>
<evidence type="ECO:0000313" key="1">
    <source>
        <dbReference type="EMBL" id="QEC78330.1"/>
    </source>
</evidence>
<dbReference type="OrthoDB" id="795004at2"/>
<protein>
    <submittedName>
        <fullName evidence="1">Uncharacterized protein</fullName>
    </submittedName>
</protein>
<organism evidence="1 2">
    <name type="scientific">Mucilaginibacter ginsenosidivorax</name>
    <dbReference type="NCBI Taxonomy" id="862126"/>
    <lineage>
        <taxon>Bacteria</taxon>
        <taxon>Pseudomonadati</taxon>
        <taxon>Bacteroidota</taxon>
        <taxon>Sphingobacteriia</taxon>
        <taxon>Sphingobacteriales</taxon>
        <taxon>Sphingobacteriaceae</taxon>
        <taxon>Mucilaginibacter</taxon>
    </lineage>
</organism>
<keyword evidence="2" id="KW-1185">Reference proteome</keyword>